<dbReference type="GO" id="GO:0034625">
    <property type="term" value="P:fatty acid elongation, monounsaturated fatty acid"/>
    <property type="evidence" value="ECO:0007669"/>
    <property type="project" value="TreeGrafter"/>
</dbReference>
<keyword evidence="6 10" id="KW-1133">Transmembrane helix</keyword>
<dbReference type="Pfam" id="PF01151">
    <property type="entry name" value="ELO"/>
    <property type="match status" value="1"/>
</dbReference>
<evidence type="ECO:0000256" key="3">
    <source>
        <dbReference type="ARBA" id="ARBA00022679"/>
    </source>
</evidence>
<dbReference type="PANTHER" id="PTHR11157">
    <property type="entry name" value="FATTY ACID ACYL TRANSFERASE-RELATED"/>
    <property type="match status" value="1"/>
</dbReference>
<evidence type="ECO:0000256" key="9">
    <source>
        <dbReference type="ARBA" id="ARBA00023160"/>
    </source>
</evidence>
<evidence type="ECO:0000256" key="4">
    <source>
        <dbReference type="ARBA" id="ARBA00022692"/>
    </source>
</evidence>
<gene>
    <name evidence="12" type="ORF">APLA_LOCUS3305</name>
</gene>
<dbReference type="EMBL" id="CADEBD010000280">
    <property type="protein sequence ID" value="CAB3228026.1"/>
    <property type="molecule type" value="Genomic_DNA"/>
</dbReference>
<keyword evidence="5 10" id="KW-0276">Fatty acid metabolism</keyword>
<dbReference type="GO" id="GO:0005789">
    <property type="term" value="C:endoplasmic reticulum membrane"/>
    <property type="evidence" value="ECO:0007669"/>
    <property type="project" value="TreeGrafter"/>
</dbReference>
<dbReference type="AlphaFoldDB" id="A0A8S0Z600"/>
<organism evidence="12 13">
    <name type="scientific">Arctia plantaginis</name>
    <name type="common">Wood tiger moth</name>
    <name type="synonym">Phalaena plantaginis</name>
    <dbReference type="NCBI Taxonomy" id="874455"/>
    <lineage>
        <taxon>Eukaryota</taxon>
        <taxon>Metazoa</taxon>
        <taxon>Ecdysozoa</taxon>
        <taxon>Arthropoda</taxon>
        <taxon>Hexapoda</taxon>
        <taxon>Insecta</taxon>
        <taxon>Pterygota</taxon>
        <taxon>Neoptera</taxon>
        <taxon>Endopterygota</taxon>
        <taxon>Lepidoptera</taxon>
        <taxon>Glossata</taxon>
        <taxon>Ditrysia</taxon>
        <taxon>Noctuoidea</taxon>
        <taxon>Erebidae</taxon>
        <taxon>Arctiinae</taxon>
        <taxon>Arctia</taxon>
    </lineage>
</organism>
<feature type="region of interest" description="Disordered" evidence="11">
    <location>
        <begin position="306"/>
        <end position="347"/>
    </location>
</feature>
<comment type="similarity">
    <text evidence="10">Belongs to the ELO family.</text>
</comment>
<feature type="transmembrane region" description="Helical" evidence="10">
    <location>
        <begin position="115"/>
        <end position="135"/>
    </location>
</feature>
<protein>
    <recommendedName>
        <fullName evidence="10">Elongation of very long chain fatty acids protein</fullName>
        <ecNumber evidence="10">2.3.1.199</ecNumber>
    </recommendedName>
    <alternativeName>
        <fullName evidence="10">Very-long-chain 3-oxoacyl-CoA synthase</fullName>
    </alternativeName>
</protein>
<feature type="transmembrane region" description="Helical" evidence="10">
    <location>
        <begin position="34"/>
        <end position="51"/>
    </location>
</feature>
<keyword evidence="9 10" id="KW-0275">Fatty acid biosynthesis</keyword>
<evidence type="ECO:0000256" key="11">
    <source>
        <dbReference type="SAM" id="MobiDB-lite"/>
    </source>
</evidence>
<feature type="transmembrane region" description="Helical" evidence="10">
    <location>
        <begin position="238"/>
        <end position="256"/>
    </location>
</feature>
<comment type="catalytic activity">
    <reaction evidence="10">
        <text>a very-long-chain acyl-CoA + malonyl-CoA + H(+) = a very-long-chain 3-oxoacyl-CoA + CO2 + CoA</text>
        <dbReference type="Rhea" id="RHEA:32727"/>
        <dbReference type="ChEBI" id="CHEBI:15378"/>
        <dbReference type="ChEBI" id="CHEBI:16526"/>
        <dbReference type="ChEBI" id="CHEBI:57287"/>
        <dbReference type="ChEBI" id="CHEBI:57384"/>
        <dbReference type="ChEBI" id="CHEBI:90725"/>
        <dbReference type="ChEBI" id="CHEBI:90736"/>
        <dbReference type="EC" id="2.3.1.199"/>
    </reaction>
</comment>
<keyword evidence="2 10" id="KW-0444">Lipid biosynthesis</keyword>
<name>A0A8S0Z600_ARCPL</name>
<evidence type="ECO:0000256" key="2">
    <source>
        <dbReference type="ARBA" id="ARBA00022516"/>
    </source>
</evidence>
<sequence>MALLLKKAWHGYVYLFEEAVDQQTKSWPLVTKPYQGITLLALYLLFVLKWGPQWMQSRRPLNLDKAMIVYNAFQVMACLYLFVEALRLGWLRDYKWLCEPVDFSNSAKATEIKKIIYMFFMLKISDLLDTIFFVLRKKNNQVSFLHVYHHAGMVMIGWGTITYLPGGHGTLVGVINCFVHVVMYSYYLLTVAMPSIRNMIWIKKFVTQIQLVQFLWCAIHFALIVFKSDCEYPRWSSAVILPQNLFMLVLFSDFYYKTYIKKPKNNPYGKVQSNGAKNGSIYQDKINDEISKINNEKDRVNEVRKRISNNDSNYNNSKFDANDNVCKKDKNENASANGKTKSNGHHK</sequence>
<dbReference type="GO" id="GO:0042761">
    <property type="term" value="P:very long-chain fatty acid biosynthetic process"/>
    <property type="evidence" value="ECO:0007669"/>
    <property type="project" value="TreeGrafter"/>
</dbReference>
<dbReference type="PROSITE" id="PS01188">
    <property type="entry name" value="ELO"/>
    <property type="match status" value="1"/>
</dbReference>
<keyword evidence="3 10" id="KW-0808">Transferase</keyword>
<dbReference type="Proteomes" id="UP000494256">
    <property type="component" value="Unassembled WGS sequence"/>
</dbReference>
<dbReference type="GO" id="GO:0019367">
    <property type="term" value="P:fatty acid elongation, saturated fatty acid"/>
    <property type="evidence" value="ECO:0007669"/>
    <property type="project" value="TreeGrafter"/>
</dbReference>
<feature type="transmembrane region" description="Helical" evidence="10">
    <location>
        <begin position="147"/>
        <end position="165"/>
    </location>
</feature>
<dbReference type="GO" id="GO:0009922">
    <property type="term" value="F:fatty acid elongase activity"/>
    <property type="evidence" value="ECO:0007669"/>
    <property type="project" value="UniProtKB-EC"/>
</dbReference>
<evidence type="ECO:0000256" key="10">
    <source>
        <dbReference type="RuleBase" id="RU361115"/>
    </source>
</evidence>
<feature type="compositionally biased region" description="Polar residues" evidence="11">
    <location>
        <begin position="309"/>
        <end position="319"/>
    </location>
</feature>
<dbReference type="GO" id="GO:0030148">
    <property type="term" value="P:sphingolipid biosynthetic process"/>
    <property type="evidence" value="ECO:0007669"/>
    <property type="project" value="TreeGrafter"/>
</dbReference>
<evidence type="ECO:0000256" key="7">
    <source>
        <dbReference type="ARBA" id="ARBA00023098"/>
    </source>
</evidence>
<keyword evidence="8 10" id="KW-0472">Membrane</keyword>
<accession>A0A8S0Z600</accession>
<feature type="transmembrane region" description="Helical" evidence="10">
    <location>
        <begin position="171"/>
        <end position="193"/>
    </location>
</feature>
<evidence type="ECO:0000313" key="12">
    <source>
        <dbReference type="EMBL" id="CAB3228026.1"/>
    </source>
</evidence>
<dbReference type="EC" id="2.3.1.199" evidence="10"/>
<dbReference type="PANTHER" id="PTHR11157:SF21">
    <property type="entry name" value="ELONGATION OF VERY LONG CHAIN FATTY ACIDS PROTEIN"/>
    <property type="match status" value="1"/>
</dbReference>
<dbReference type="OrthoDB" id="10577862at2759"/>
<evidence type="ECO:0000313" key="13">
    <source>
        <dbReference type="Proteomes" id="UP000494256"/>
    </source>
</evidence>
<proteinExistence type="inferred from homology"/>
<evidence type="ECO:0000256" key="1">
    <source>
        <dbReference type="ARBA" id="ARBA00004141"/>
    </source>
</evidence>
<evidence type="ECO:0000256" key="8">
    <source>
        <dbReference type="ARBA" id="ARBA00023136"/>
    </source>
</evidence>
<feature type="transmembrane region" description="Helical" evidence="10">
    <location>
        <begin position="63"/>
        <end position="83"/>
    </location>
</feature>
<keyword evidence="4 10" id="KW-0812">Transmembrane</keyword>
<dbReference type="InterPro" id="IPR030457">
    <property type="entry name" value="ELO_CS"/>
</dbReference>
<evidence type="ECO:0000256" key="5">
    <source>
        <dbReference type="ARBA" id="ARBA00022832"/>
    </source>
</evidence>
<comment type="caution">
    <text evidence="12">The sequence shown here is derived from an EMBL/GenBank/DDBJ whole genome shotgun (WGS) entry which is preliminary data.</text>
</comment>
<evidence type="ECO:0000256" key="6">
    <source>
        <dbReference type="ARBA" id="ARBA00022989"/>
    </source>
</evidence>
<keyword evidence="7 10" id="KW-0443">Lipid metabolism</keyword>
<dbReference type="GO" id="GO:0034626">
    <property type="term" value="P:fatty acid elongation, polyunsaturated fatty acid"/>
    <property type="evidence" value="ECO:0007669"/>
    <property type="project" value="TreeGrafter"/>
</dbReference>
<comment type="subcellular location">
    <subcellularLocation>
        <location evidence="1">Membrane</location>
        <topology evidence="1">Multi-pass membrane protein</topology>
    </subcellularLocation>
</comment>
<feature type="transmembrane region" description="Helical" evidence="10">
    <location>
        <begin position="205"/>
        <end position="226"/>
    </location>
</feature>
<dbReference type="InterPro" id="IPR002076">
    <property type="entry name" value="ELO_fam"/>
</dbReference>
<reference evidence="12 13" key="1">
    <citation type="submission" date="2020-04" db="EMBL/GenBank/DDBJ databases">
        <authorList>
            <person name="Wallbank WR R."/>
            <person name="Pardo Diaz C."/>
            <person name="Kozak K."/>
            <person name="Martin S."/>
            <person name="Jiggins C."/>
            <person name="Moest M."/>
            <person name="Warren A I."/>
            <person name="Byers J.R.P. K."/>
            <person name="Montejo-Kovacevich G."/>
            <person name="Yen C E."/>
        </authorList>
    </citation>
    <scope>NUCLEOTIDE SEQUENCE [LARGE SCALE GENOMIC DNA]</scope>
</reference>